<feature type="chain" id="PRO_5046514996" evidence="1">
    <location>
        <begin position="26"/>
        <end position="169"/>
    </location>
</feature>
<dbReference type="PANTHER" id="PTHR34374:SF1">
    <property type="entry name" value="LARGE RIBOSOMAL RNA SUBUNIT ACCUMULATION PROTEIN YCED HOMOLOG 1, CHLOROPLASTIC"/>
    <property type="match status" value="1"/>
</dbReference>
<evidence type="ECO:0000313" key="2">
    <source>
        <dbReference type="EMBL" id="MEX5286013.1"/>
    </source>
</evidence>
<comment type="caution">
    <text evidence="2">The sequence shown here is derived from an EMBL/GenBank/DDBJ whole genome shotgun (WGS) entry which is preliminary data.</text>
</comment>
<dbReference type="PANTHER" id="PTHR34374">
    <property type="entry name" value="LARGE RIBOSOMAL RNA SUBUNIT ACCUMULATION PROTEIN YCED HOMOLOG 1, CHLOROPLASTIC"/>
    <property type="match status" value="1"/>
</dbReference>
<accession>A0ABV3X7D7</accession>
<dbReference type="RefSeq" id="WP_368847732.1">
    <property type="nucleotide sequence ID" value="NZ_CP194411.1"/>
</dbReference>
<sequence length="169" mass="18175">MMMVHIAAALAAVGASLPFTFEVQAGELDLRGDGFSFVGTAAVCGEVTNTGQACRIHGVVKAEKTFVCDRCLGDFRKEESYAFDEEVRLEDGAESDGTVLLALENDAVDIEALVRDTILSAQPLNNICRPDCRGLCSKCGADLNRGECGCDRFVPDPRLSALQQLLKEK</sequence>
<reference evidence="2 3" key="1">
    <citation type="submission" date="2023-04" db="EMBL/GenBank/DDBJ databases">
        <title>Genome Sequence of Selenomonas sputigena ATCC 33150.</title>
        <authorList>
            <person name="Miller D.P."/>
            <person name="Anvari S."/>
            <person name="Polson S.W."/>
            <person name="Macdonald M."/>
            <person name="Mcdowell J.V."/>
        </authorList>
    </citation>
    <scope>NUCLEOTIDE SEQUENCE [LARGE SCALE GENOMIC DNA]</scope>
    <source>
        <strain evidence="2 3">ATCC 33150</strain>
    </source>
</reference>
<evidence type="ECO:0000256" key="1">
    <source>
        <dbReference type="SAM" id="SignalP"/>
    </source>
</evidence>
<keyword evidence="1" id="KW-0732">Signal</keyword>
<dbReference type="EMBL" id="JARVLH010000007">
    <property type="protein sequence ID" value="MEX5286013.1"/>
    <property type="molecule type" value="Genomic_DNA"/>
</dbReference>
<name>A0ABV3X7D7_9FIRM</name>
<gene>
    <name evidence="2" type="ORF">QCO44_10295</name>
</gene>
<evidence type="ECO:0000313" key="3">
    <source>
        <dbReference type="Proteomes" id="UP001559623"/>
    </source>
</evidence>
<organism evidence="2 3">
    <name type="scientific">Selenomonas sputigena</name>
    <dbReference type="NCBI Taxonomy" id="69823"/>
    <lineage>
        <taxon>Bacteria</taxon>
        <taxon>Bacillati</taxon>
        <taxon>Bacillota</taxon>
        <taxon>Negativicutes</taxon>
        <taxon>Selenomonadales</taxon>
        <taxon>Selenomonadaceae</taxon>
        <taxon>Selenomonas</taxon>
    </lineage>
</organism>
<feature type="signal peptide" evidence="1">
    <location>
        <begin position="1"/>
        <end position="25"/>
    </location>
</feature>
<protein>
    <submittedName>
        <fullName evidence="2">DUF177 domain-containing protein</fullName>
    </submittedName>
</protein>
<proteinExistence type="predicted"/>
<dbReference type="Pfam" id="PF02620">
    <property type="entry name" value="YceD"/>
    <property type="match status" value="1"/>
</dbReference>
<dbReference type="InterPro" id="IPR003772">
    <property type="entry name" value="YceD"/>
</dbReference>
<dbReference type="Proteomes" id="UP001559623">
    <property type="component" value="Unassembled WGS sequence"/>
</dbReference>
<keyword evidence="3" id="KW-1185">Reference proteome</keyword>